<accession>A0AAV2MGB8</accession>
<protein>
    <submittedName>
        <fullName evidence="2">Uncharacterized protein</fullName>
    </submittedName>
</protein>
<feature type="compositionally biased region" description="Polar residues" evidence="1">
    <location>
        <begin position="1"/>
        <end position="12"/>
    </location>
</feature>
<dbReference type="EMBL" id="OZ035829">
    <property type="protein sequence ID" value="CAL1612403.1"/>
    <property type="molecule type" value="Genomic_DNA"/>
</dbReference>
<sequence length="101" mass="10909">MDYLTLNQTTPPGYSYLDNPRPEHRGGGIAVIYQHNLNLRPISIPATTTFEHLVFRLSGPRLLRELGCCSGARGPPPLAAPRPHPEITFPGGAGKPLPSSL</sequence>
<feature type="region of interest" description="Disordered" evidence="1">
    <location>
        <begin position="1"/>
        <end position="20"/>
    </location>
</feature>
<dbReference type="Proteomes" id="UP001497482">
    <property type="component" value="Chromosome 7"/>
</dbReference>
<evidence type="ECO:0000313" key="3">
    <source>
        <dbReference type="Proteomes" id="UP001497482"/>
    </source>
</evidence>
<proteinExistence type="predicted"/>
<name>A0AAV2MGB8_KNICA</name>
<feature type="region of interest" description="Disordered" evidence="1">
    <location>
        <begin position="74"/>
        <end position="101"/>
    </location>
</feature>
<gene>
    <name evidence="2" type="ORF">KC01_LOCUS38725</name>
</gene>
<organism evidence="2 3">
    <name type="scientific">Knipowitschia caucasica</name>
    <name type="common">Caucasian dwarf goby</name>
    <name type="synonym">Pomatoschistus caucasicus</name>
    <dbReference type="NCBI Taxonomy" id="637954"/>
    <lineage>
        <taxon>Eukaryota</taxon>
        <taxon>Metazoa</taxon>
        <taxon>Chordata</taxon>
        <taxon>Craniata</taxon>
        <taxon>Vertebrata</taxon>
        <taxon>Euteleostomi</taxon>
        <taxon>Actinopterygii</taxon>
        <taxon>Neopterygii</taxon>
        <taxon>Teleostei</taxon>
        <taxon>Neoteleostei</taxon>
        <taxon>Acanthomorphata</taxon>
        <taxon>Gobiaria</taxon>
        <taxon>Gobiiformes</taxon>
        <taxon>Gobioidei</taxon>
        <taxon>Gobiidae</taxon>
        <taxon>Gobiinae</taxon>
        <taxon>Knipowitschia</taxon>
    </lineage>
</organism>
<keyword evidence="3" id="KW-1185">Reference proteome</keyword>
<evidence type="ECO:0000313" key="2">
    <source>
        <dbReference type="EMBL" id="CAL1612403.1"/>
    </source>
</evidence>
<evidence type="ECO:0000256" key="1">
    <source>
        <dbReference type="SAM" id="MobiDB-lite"/>
    </source>
</evidence>
<reference evidence="2 3" key="1">
    <citation type="submission" date="2024-04" db="EMBL/GenBank/DDBJ databases">
        <authorList>
            <person name="Waldvogel A.-M."/>
            <person name="Schoenle A."/>
        </authorList>
    </citation>
    <scope>NUCLEOTIDE SEQUENCE [LARGE SCALE GENOMIC DNA]</scope>
</reference>
<dbReference type="AlphaFoldDB" id="A0AAV2MGB8"/>